<comment type="subcellular location">
    <subcellularLocation>
        <location evidence="1">Peroxisome</location>
    </subcellularLocation>
</comment>
<dbReference type="Pfam" id="PF00501">
    <property type="entry name" value="AMP-binding"/>
    <property type="match status" value="1"/>
</dbReference>
<dbReference type="InterPro" id="IPR045851">
    <property type="entry name" value="AMP-bd_C_sf"/>
</dbReference>
<dbReference type="PANTHER" id="PTHR24096:SF149">
    <property type="entry name" value="AMP-BINDING DOMAIN-CONTAINING PROTEIN-RELATED"/>
    <property type="match status" value="1"/>
</dbReference>
<dbReference type="Pfam" id="PF13193">
    <property type="entry name" value="AMP-binding_C"/>
    <property type="match status" value="1"/>
</dbReference>
<organism evidence="7 8">
    <name type="scientific">Pristionchus fissidentatus</name>
    <dbReference type="NCBI Taxonomy" id="1538716"/>
    <lineage>
        <taxon>Eukaryota</taxon>
        <taxon>Metazoa</taxon>
        <taxon>Ecdysozoa</taxon>
        <taxon>Nematoda</taxon>
        <taxon>Chromadorea</taxon>
        <taxon>Rhabditida</taxon>
        <taxon>Rhabditina</taxon>
        <taxon>Diplogasteromorpha</taxon>
        <taxon>Diplogasteroidea</taxon>
        <taxon>Neodiplogasteridae</taxon>
        <taxon>Pristionchus</taxon>
    </lineage>
</organism>
<dbReference type="EMBL" id="BTSY01000002">
    <property type="protein sequence ID" value="GMT14085.1"/>
    <property type="molecule type" value="Genomic_DNA"/>
</dbReference>
<keyword evidence="3" id="KW-0436">Ligase</keyword>
<evidence type="ECO:0000256" key="1">
    <source>
        <dbReference type="ARBA" id="ARBA00004275"/>
    </source>
</evidence>
<dbReference type="GO" id="GO:0005777">
    <property type="term" value="C:peroxisome"/>
    <property type="evidence" value="ECO:0007669"/>
    <property type="project" value="UniProtKB-SubCell"/>
</dbReference>
<evidence type="ECO:0000259" key="5">
    <source>
        <dbReference type="Pfam" id="PF00501"/>
    </source>
</evidence>
<evidence type="ECO:0000313" key="8">
    <source>
        <dbReference type="Proteomes" id="UP001432322"/>
    </source>
</evidence>
<dbReference type="SUPFAM" id="SSF56801">
    <property type="entry name" value="Acetyl-CoA synthetase-like"/>
    <property type="match status" value="1"/>
</dbReference>
<proteinExistence type="inferred from homology"/>
<comment type="caution">
    <text evidence="7">The sequence shown here is derived from an EMBL/GenBank/DDBJ whole genome shotgun (WGS) entry which is preliminary data.</text>
</comment>
<feature type="domain" description="AMP-binding enzyme C-terminal" evidence="6">
    <location>
        <begin position="480"/>
        <end position="517"/>
    </location>
</feature>
<evidence type="ECO:0000256" key="2">
    <source>
        <dbReference type="ARBA" id="ARBA00006432"/>
    </source>
</evidence>
<dbReference type="InterPro" id="IPR025110">
    <property type="entry name" value="AMP-bd_C"/>
</dbReference>
<dbReference type="InterPro" id="IPR042099">
    <property type="entry name" value="ANL_N_sf"/>
</dbReference>
<dbReference type="PANTHER" id="PTHR24096">
    <property type="entry name" value="LONG-CHAIN-FATTY-ACID--COA LIGASE"/>
    <property type="match status" value="1"/>
</dbReference>
<protein>
    <recommendedName>
        <fullName evidence="9">AMP-binding protein</fullName>
    </recommendedName>
</protein>
<accession>A0AAV5V864</accession>
<dbReference type="Gene3D" id="3.30.300.30">
    <property type="match status" value="1"/>
</dbReference>
<keyword evidence="4" id="KW-0576">Peroxisome</keyword>
<name>A0AAV5V864_9BILA</name>
<dbReference type="AlphaFoldDB" id="A0AAV5V864"/>
<evidence type="ECO:0000259" key="6">
    <source>
        <dbReference type="Pfam" id="PF13193"/>
    </source>
</evidence>
<feature type="domain" description="AMP-dependent synthetase/ligase" evidence="5">
    <location>
        <begin position="48"/>
        <end position="425"/>
    </location>
</feature>
<dbReference type="InterPro" id="IPR000873">
    <property type="entry name" value="AMP-dep_synth/lig_dom"/>
</dbReference>
<evidence type="ECO:0000313" key="7">
    <source>
        <dbReference type="EMBL" id="GMT14085.1"/>
    </source>
</evidence>
<gene>
    <name evidence="7" type="ORF">PFISCL1PPCAC_5382</name>
</gene>
<evidence type="ECO:0000256" key="4">
    <source>
        <dbReference type="ARBA" id="ARBA00023140"/>
    </source>
</evidence>
<dbReference type="Gene3D" id="3.40.50.12780">
    <property type="entry name" value="N-terminal domain of ligase-like"/>
    <property type="match status" value="1"/>
</dbReference>
<reference evidence="7" key="1">
    <citation type="submission" date="2023-10" db="EMBL/GenBank/DDBJ databases">
        <title>Genome assembly of Pristionchus species.</title>
        <authorList>
            <person name="Yoshida K."/>
            <person name="Sommer R.J."/>
        </authorList>
    </citation>
    <scope>NUCLEOTIDE SEQUENCE</scope>
    <source>
        <strain evidence="7">RS5133</strain>
    </source>
</reference>
<keyword evidence="8" id="KW-1185">Reference proteome</keyword>
<feature type="non-terminal residue" evidence="7">
    <location>
        <position position="528"/>
    </location>
</feature>
<dbReference type="GO" id="GO:0016405">
    <property type="term" value="F:CoA-ligase activity"/>
    <property type="evidence" value="ECO:0007669"/>
    <property type="project" value="TreeGrafter"/>
</dbReference>
<evidence type="ECO:0008006" key="9">
    <source>
        <dbReference type="Google" id="ProtNLM"/>
    </source>
</evidence>
<dbReference type="Proteomes" id="UP001432322">
    <property type="component" value="Unassembled WGS sequence"/>
</dbReference>
<sequence>MSPWPISQNVEYLAEWRKTLGNDVVKSPCTPFDIPEETMLIRILRSLKNHAELRPDQPAIIDAFDNRRSLTYKQIHDGALSIASFLKSIDFSLGDRATAMIPNGMEWPLFHLGVWAAGGVIVGSSTTFKLYETVYQLHDSQSTVVLTTQELLPMLIEAVKECPAVRTIICIRSSSDPLPEGVVDFEDALKFLPARDITSVSLDSECLVYYSSGTTGIRKGVIHTHRSFHCAIEMCRSHWLHEVYPVLGVPKVDWLSESQIITSGCFHILGFGILNWFLITGSPIVIMPSFDGDFYLDAITKFKPRFLFVAPPIFTFLTKDPTGQAAPLDSVQLIMCTSSPLSQELSDEFFTHHPNVDYAVQGYGMTETAFSHLPLLLHKGANASGGVIAASYEQKIINPDTLAPCKRGEMGEVCVRGIVQSIGYLNKPNDTKFLIDEDGWTHTGDIGYMDERGLLYIVDRIKEMIRVNYNNQIQQVPPAELEGILFSNGKVRDAAIVGIPDDVRGELVRAFIVRADDDLTECEVESII</sequence>
<comment type="similarity">
    <text evidence="2">Belongs to the ATP-dependent AMP-binding enzyme family.</text>
</comment>
<evidence type="ECO:0000256" key="3">
    <source>
        <dbReference type="ARBA" id="ARBA00022598"/>
    </source>
</evidence>